<protein>
    <submittedName>
        <fullName evidence="3">TlpA family protein disulfide reductase</fullName>
    </submittedName>
</protein>
<proteinExistence type="predicted"/>
<dbReference type="GO" id="GO:0016491">
    <property type="term" value="F:oxidoreductase activity"/>
    <property type="evidence" value="ECO:0007669"/>
    <property type="project" value="InterPro"/>
</dbReference>
<dbReference type="PANTHER" id="PTHR42852:SF13">
    <property type="entry name" value="PROTEIN DIPZ"/>
    <property type="match status" value="1"/>
</dbReference>
<evidence type="ECO:0000256" key="1">
    <source>
        <dbReference type="SAM" id="SignalP"/>
    </source>
</evidence>
<dbReference type="InterPro" id="IPR013766">
    <property type="entry name" value="Thioredoxin_domain"/>
</dbReference>
<dbReference type="InterPro" id="IPR036249">
    <property type="entry name" value="Thioredoxin-like_sf"/>
</dbReference>
<reference evidence="3" key="1">
    <citation type="submission" date="2021-10" db="EMBL/GenBank/DDBJ databases">
        <title>Anaerobic single-cell dispensing facilitates the cultivation of human gut bacteria.</title>
        <authorList>
            <person name="Afrizal A."/>
        </authorList>
    </citation>
    <scope>NUCLEOTIDE SEQUENCE</scope>
    <source>
        <strain evidence="3">CLA-AA-H215</strain>
    </source>
</reference>
<evidence type="ECO:0000313" key="4">
    <source>
        <dbReference type="Proteomes" id="UP001198182"/>
    </source>
</evidence>
<dbReference type="RefSeq" id="WP_308453415.1">
    <property type="nucleotide sequence ID" value="NZ_JAJEQR010000016.1"/>
</dbReference>
<dbReference type="GO" id="GO:0016209">
    <property type="term" value="F:antioxidant activity"/>
    <property type="evidence" value="ECO:0007669"/>
    <property type="project" value="InterPro"/>
</dbReference>
<sequence length="308" mass="32809">MKKKMVMLLLVSTMLTGAYGCSSSATNASSSATAETIAAETTAAAITDSSAASADSSDLPDDLNELFQMENDIFAEHNTLWEKVFASMDKATPPASDDYASFLAATIDAIKEELSEEDLATLNADVEQIRKIEDKMTEVQSTDSDTIFGSDISAGEKFPAFEGTDFDGNAISDSIFSEHAVTLVNFWFNECSPCVEELPTLSELNKTLQEKGGTLIGINTEVFDNNEDAIAAAKELLATQGASYTNLILSSDSEAGKYASGIMSFPTTLIIDRNGNIVGDPIIGNLNGGDNLQNLMDRIDAVIAADQK</sequence>
<dbReference type="Gene3D" id="3.40.30.10">
    <property type="entry name" value="Glutaredoxin"/>
    <property type="match status" value="1"/>
</dbReference>
<dbReference type="Proteomes" id="UP001198182">
    <property type="component" value="Unassembled WGS sequence"/>
</dbReference>
<dbReference type="InterPro" id="IPR000866">
    <property type="entry name" value="AhpC/TSA"/>
</dbReference>
<gene>
    <name evidence="3" type="ORF">LKD81_07150</name>
</gene>
<evidence type="ECO:0000313" key="3">
    <source>
        <dbReference type="EMBL" id="MCC2230777.1"/>
    </source>
</evidence>
<feature type="chain" id="PRO_5041931241" evidence="1">
    <location>
        <begin position="21"/>
        <end position="308"/>
    </location>
</feature>
<dbReference type="PROSITE" id="PS51257">
    <property type="entry name" value="PROKAR_LIPOPROTEIN"/>
    <property type="match status" value="1"/>
</dbReference>
<name>A0AAE3E926_9FIRM</name>
<evidence type="ECO:0000259" key="2">
    <source>
        <dbReference type="PROSITE" id="PS51352"/>
    </source>
</evidence>
<dbReference type="CDD" id="cd02966">
    <property type="entry name" value="TlpA_like_family"/>
    <property type="match status" value="1"/>
</dbReference>
<comment type="caution">
    <text evidence="3">The sequence shown here is derived from an EMBL/GenBank/DDBJ whole genome shotgun (WGS) entry which is preliminary data.</text>
</comment>
<dbReference type="EMBL" id="JAJEQR010000016">
    <property type="protein sequence ID" value="MCC2230777.1"/>
    <property type="molecule type" value="Genomic_DNA"/>
</dbReference>
<accession>A0AAE3E926</accession>
<keyword evidence="4" id="KW-1185">Reference proteome</keyword>
<organism evidence="3 4">
    <name type="scientific">Hominifimenecus microfluidus</name>
    <dbReference type="NCBI Taxonomy" id="2885348"/>
    <lineage>
        <taxon>Bacteria</taxon>
        <taxon>Bacillati</taxon>
        <taxon>Bacillota</taxon>
        <taxon>Clostridia</taxon>
        <taxon>Lachnospirales</taxon>
        <taxon>Lachnospiraceae</taxon>
        <taxon>Hominifimenecus</taxon>
    </lineage>
</organism>
<dbReference type="AlphaFoldDB" id="A0AAE3E926"/>
<dbReference type="PROSITE" id="PS51352">
    <property type="entry name" value="THIOREDOXIN_2"/>
    <property type="match status" value="1"/>
</dbReference>
<dbReference type="PANTHER" id="PTHR42852">
    <property type="entry name" value="THIOL:DISULFIDE INTERCHANGE PROTEIN DSBE"/>
    <property type="match status" value="1"/>
</dbReference>
<feature type="signal peptide" evidence="1">
    <location>
        <begin position="1"/>
        <end position="20"/>
    </location>
</feature>
<dbReference type="SUPFAM" id="SSF52833">
    <property type="entry name" value="Thioredoxin-like"/>
    <property type="match status" value="1"/>
</dbReference>
<keyword evidence="1" id="KW-0732">Signal</keyword>
<dbReference type="Pfam" id="PF00578">
    <property type="entry name" value="AhpC-TSA"/>
    <property type="match status" value="1"/>
</dbReference>
<feature type="domain" description="Thioredoxin" evidence="2">
    <location>
        <begin position="152"/>
        <end position="304"/>
    </location>
</feature>
<dbReference type="InterPro" id="IPR050553">
    <property type="entry name" value="Thioredoxin_ResA/DsbE_sf"/>
</dbReference>